<feature type="signal peptide" evidence="1">
    <location>
        <begin position="1"/>
        <end position="19"/>
    </location>
</feature>
<dbReference type="AlphaFoldDB" id="A0AAV9AM96"/>
<protein>
    <submittedName>
        <fullName evidence="2">Uncharacterized protein</fullName>
    </submittedName>
</protein>
<organism evidence="2 3">
    <name type="scientific">Acorus gramineus</name>
    <name type="common">Dwarf sweet flag</name>
    <dbReference type="NCBI Taxonomy" id="55184"/>
    <lineage>
        <taxon>Eukaryota</taxon>
        <taxon>Viridiplantae</taxon>
        <taxon>Streptophyta</taxon>
        <taxon>Embryophyta</taxon>
        <taxon>Tracheophyta</taxon>
        <taxon>Spermatophyta</taxon>
        <taxon>Magnoliopsida</taxon>
        <taxon>Liliopsida</taxon>
        <taxon>Acoraceae</taxon>
        <taxon>Acorus</taxon>
    </lineage>
</organism>
<evidence type="ECO:0000313" key="2">
    <source>
        <dbReference type="EMBL" id="KAK1265291.1"/>
    </source>
</evidence>
<dbReference type="Proteomes" id="UP001179952">
    <property type="component" value="Unassembled WGS sequence"/>
</dbReference>
<proteinExistence type="predicted"/>
<gene>
    <name evidence="2" type="ORF">QJS04_geneDACA014998</name>
</gene>
<feature type="chain" id="PRO_5043429225" evidence="1">
    <location>
        <begin position="20"/>
        <end position="131"/>
    </location>
</feature>
<reference evidence="2" key="2">
    <citation type="submission" date="2023-06" db="EMBL/GenBank/DDBJ databases">
        <authorList>
            <person name="Ma L."/>
            <person name="Liu K.-W."/>
            <person name="Li Z."/>
            <person name="Hsiao Y.-Y."/>
            <person name="Qi Y."/>
            <person name="Fu T."/>
            <person name="Tang G."/>
            <person name="Zhang D."/>
            <person name="Sun W.-H."/>
            <person name="Liu D.-K."/>
            <person name="Li Y."/>
            <person name="Chen G.-Z."/>
            <person name="Liu X.-D."/>
            <person name="Liao X.-Y."/>
            <person name="Jiang Y.-T."/>
            <person name="Yu X."/>
            <person name="Hao Y."/>
            <person name="Huang J."/>
            <person name="Zhao X.-W."/>
            <person name="Ke S."/>
            <person name="Chen Y.-Y."/>
            <person name="Wu W.-L."/>
            <person name="Hsu J.-L."/>
            <person name="Lin Y.-F."/>
            <person name="Huang M.-D."/>
            <person name="Li C.-Y."/>
            <person name="Huang L."/>
            <person name="Wang Z.-W."/>
            <person name="Zhao X."/>
            <person name="Zhong W.-Y."/>
            <person name="Peng D.-H."/>
            <person name="Ahmad S."/>
            <person name="Lan S."/>
            <person name="Zhang J.-S."/>
            <person name="Tsai W.-C."/>
            <person name="Van De Peer Y."/>
            <person name="Liu Z.-J."/>
        </authorList>
    </citation>
    <scope>NUCLEOTIDE SEQUENCE</scope>
    <source>
        <strain evidence="2">SCP</strain>
        <tissue evidence="2">Leaves</tissue>
    </source>
</reference>
<evidence type="ECO:0000256" key="1">
    <source>
        <dbReference type="SAM" id="SignalP"/>
    </source>
</evidence>
<sequence length="131" mass="15050">MPGGKIMLMIASLLQGCVRYFVVDDISKGKDGATKKIDYQVRFDEGKQENCYVDSMSNEQMWRHHELYYKFVAIAKGVVVSSEKFEFCKKYLDSLYDELKDTIPENVNCNSVGEDHIPVSIIHSPFKVRSK</sequence>
<evidence type="ECO:0000313" key="3">
    <source>
        <dbReference type="Proteomes" id="UP001179952"/>
    </source>
</evidence>
<name>A0AAV9AM96_ACOGR</name>
<dbReference type="EMBL" id="JAUJYN010000008">
    <property type="protein sequence ID" value="KAK1265291.1"/>
    <property type="molecule type" value="Genomic_DNA"/>
</dbReference>
<keyword evidence="3" id="KW-1185">Reference proteome</keyword>
<accession>A0AAV9AM96</accession>
<comment type="caution">
    <text evidence="2">The sequence shown here is derived from an EMBL/GenBank/DDBJ whole genome shotgun (WGS) entry which is preliminary data.</text>
</comment>
<dbReference type="PROSITE" id="PS51257">
    <property type="entry name" value="PROKAR_LIPOPROTEIN"/>
    <property type="match status" value="1"/>
</dbReference>
<reference evidence="2" key="1">
    <citation type="journal article" date="2023" name="Nat. Commun.">
        <title>Diploid and tetraploid genomes of Acorus and the evolution of monocots.</title>
        <authorList>
            <person name="Ma L."/>
            <person name="Liu K.W."/>
            <person name="Li Z."/>
            <person name="Hsiao Y.Y."/>
            <person name="Qi Y."/>
            <person name="Fu T."/>
            <person name="Tang G.D."/>
            <person name="Zhang D."/>
            <person name="Sun W.H."/>
            <person name="Liu D.K."/>
            <person name="Li Y."/>
            <person name="Chen G.Z."/>
            <person name="Liu X.D."/>
            <person name="Liao X.Y."/>
            <person name="Jiang Y.T."/>
            <person name="Yu X."/>
            <person name="Hao Y."/>
            <person name="Huang J."/>
            <person name="Zhao X.W."/>
            <person name="Ke S."/>
            <person name="Chen Y.Y."/>
            <person name="Wu W.L."/>
            <person name="Hsu J.L."/>
            <person name="Lin Y.F."/>
            <person name="Huang M.D."/>
            <person name="Li C.Y."/>
            <person name="Huang L."/>
            <person name="Wang Z.W."/>
            <person name="Zhao X."/>
            <person name="Zhong W.Y."/>
            <person name="Peng D.H."/>
            <person name="Ahmad S."/>
            <person name="Lan S."/>
            <person name="Zhang J.S."/>
            <person name="Tsai W.C."/>
            <person name="Van de Peer Y."/>
            <person name="Liu Z.J."/>
        </authorList>
    </citation>
    <scope>NUCLEOTIDE SEQUENCE</scope>
    <source>
        <strain evidence="2">SCP</strain>
    </source>
</reference>
<keyword evidence="1" id="KW-0732">Signal</keyword>